<proteinExistence type="predicted"/>
<dbReference type="InterPro" id="IPR010724">
    <property type="entry name" value="RepA_N"/>
</dbReference>
<reference evidence="3" key="1">
    <citation type="journal article" date="2021" name="Proc. Natl. Acad. Sci. U.S.A.">
        <title>A Catalog of Tens of Thousands of Viruses from Human Metagenomes Reveals Hidden Associations with Chronic Diseases.</title>
        <authorList>
            <person name="Tisza M.J."/>
            <person name="Buck C.B."/>
        </authorList>
    </citation>
    <scope>NUCLEOTIDE SEQUENCE</scope>
    <source>
        <strain evidence="3">CtTrb4</strain>
    </source>
</reference>
<accession>A0A8S5MA82</accession>
<feature type="region of interest" description="Disordered" evidence="1">
    <location>
        <begin position="226"/>
        <end position="246"/>
    </location>
</feature>
<organism evidence="3">
    <name type="scientific">Siphoviridae sp. ctTrb4</name>
    <dbReference type="NCBI Taxonomy" id="2826349"/>
    <lineage>
        <taxon>Viruses</taxon>
        <taxon>Duplodnaviria</taxon>
        <taxon>Heunggongvirae</taxon>
        <taxon>Uroviricota</taxon>
        <taxon>Caudoviricetes</taxon>
    </lineage>
</organism>
<feature type="compositionally biased region" description="Basic and acidic residues" evidence="1">
    <location>
        <begin position="236"/>
        <end position="246"/>
    </location>
</feature>
<name>A0A8S5MA82_9CAUD</name>
<protein>
    <submittedName>
        <fullName evidence="3">Replication initiator protein</fullName>
    </submittedName>
</protein>
<evidence type="ECO:0000259" key="2">
    <source>
        <dbReference type="Pfam" id="PF06970"/>
    </source>
</evidence>
<evidence type="ECO:0000256" key="1">
    <source>
        <dbReference type="SAM" id="MobiDB-lite"/>
    </source>
</evidence>
<dbReference type="Pfam" id="PF06970">
    <property type="entry name" value="RepA_N"/>
    <property type="match status" value="1"/>
</dbReference>
<feature type="domain" description="Replication initiator A N-terminal" evidence="2">
    <location>
        <begin position="5"/>
        <end position="78"/>
    </location>
</feature>
<sequence>MGTGFVKFPRWLLEEPYLSGLSGNEKILYSLIADRCELSKSTGKCDEDGKPFAVFTIKSIMLAIGCEKATAIKALDKLEGIGLIVRKKKHRQPSSIYLSESSLGSESEPSKVQKLNLLGSESEPNKVQKLNPIYTNTSYTDTRLISTRPAGTSDEEDVAKRAAALINANKEKCASRGRVGAGRFGTGVIRSLLGEQYAEPEILRAAKISLDWMELEANVKKVARCSEHTSGQGDRSLVKQEGRAKQ</sequence>
<evidence type="ECO:0000313" key="3">
    <source>
        <dbReference type="EMBL" id="DAD79213.1"/>
    </source>
</evidence>
<dbReference type="EMBL" id="BK014861">
    <property type="protein sequence ID" value="DAD79213.1"/>
    <property type="molecule type" value="Genomic_DNA"/>
</dbReference>